<dbReference type="Gene3D" id="1.20.1740.10">
    <property type="entry name" value="Amino acid/polyamine transporter I"/>
    <property type="match status" value="1"/>
</dbReference>
<keyword evidence="8" id="KW-0769">Symport</keyword>
<dbReference type="NCBIfam" id="TIGR00835">
    <property type="entry name" value="agcS"/>
    <property type="match status" value="1"/>
</dbReference>
<dbReference type="PROSITE" id="PS00873">
    <property type="entry name" value="NA_ALANINE_SYMP"/>
    <property type="match status" value="1"/>
</dbReference>
<reference evidence="9 10" key="1">
    <citation type="submission" date="2020-08" db="EMBL/GenBank/DDBJ databases">
        <title>Genome public.</title>
        <authorList>
            <person name="Liu C."/>
            <person name="Sun Q."/>
        </authorList>
    </citation>
    <scope>NUCLEOTIDE SEQUENCE [LARGE SCALE GENOMIC DNA]</scope>
    <source>
        <strain evidence="9 10">NSJ-27</strain>
    </source>
</reference>
<feature type="transmembrane region" description="Helical" evidence="8">
    <location>
        <begin position="353"/>
        <end position="374"/>
    </location>
</feature>
<feature type="transmembrane region" description="Helical" evidence="8">
    <location>
        <begin position="15"/>
        <end position="33"/>
    </location>
</feature>
<evidence type="ECO:0000256" key="4">
    <source>
        <dbReference type="ARBA" id="ARBA00022475"/>
    </source>
</evidence>
<feature type="transmembrane region" description="Helical" evidence="8">
    <location>
        <begin position="214"/>
        <end position="235"/>
    </location>
</feature>
<gene>
    <name evidence="9" type="ORF">H8Z77_07810</name>
</gene>
<feature type="transmembrane region" description="Helical" evidence="8">
    <location>
        <begin position="92"/>
        <end position="114"/>
    </location>
</feature>
<evidence type="ECO:0000256" key="8">
    <source>
        <dbReference type="RuleBase" id="RU363064"/>
    </source>
</evidence>
<dbReference type="PANTHER" id="PTHR30330:SF1">
    <property type="entry name" value="AMINO-ACID CARRIER PROTEIN ALST"/>
    <property type="match status" value="1"/>
</dbReference>
<evidence type="ECO:0000313" key="10">
    <source>
        <dbReference type="Proteomes" id="UP000649151"/>
    </source>
</evidence>
<feature type="transmembrane region" description="Helical" evidence="8">
    <location>
        <begin position="63"/>
        <end position="86"/>
    </location>
</feature>
<keyword evidence="3 8" id="KW-0813">Transport</keyword>
<evidence type="ECO:0000256" key="6">
    <source>
        <dbReference type="ARBA" id="ARBA00022989"/>
    </source>
</evidence>
<dbReference type="RefSeq" id="WP_186996670.1">
    <property type="nucleotide sequence ID" value="NZ_JACOQK010000001.1"/>
</dbReference>
<keyword evidence="7 8" id="KW-0472">Membrane</keyword>
<feature type="transmembrane region" description="Helical" evidence="8">
    <location>
        <begin position="307"/>
        <end position="327"/>
    </location>
</feature>
<dbReference type="PRINTS" id="PR00175">
    <property type="entry name" value="NAALASMPORT"/>
</dbReference>
<keyword evidence="4 8" id="KW-1003">Cell membrane</keyword>
<proteinExistence type="inferred from homology"/>
<dbReference type="InterPro" id="IPR001463">
    <property type="entry name" value="Na/Ala_symport"/>
</dbReference>
<protein>
    <submittedName>
        <fullName evidence="9">Alanine:cation symporter family protein</fullName>
    </submittedName>
</protein>
<evidence type="ECO:0000313" key="9">
    <source>
        <dbReference type="EMBL" id="MBC5787920.1"/>
    </source>
</evidence>
<feature type="transmembrane region" description="Helical" evidence="8">
    <location>
        <begin position="247"/>
        <end position="267"/>
    </location>
</feature>
<feature type="transmembrane region" description="Helical" evidence="8">
    <location>
        <begin position="386"/>
        <end position="405"/>
    </location>
</feature>
<name>A0ABR7IS07_9CLOT</name>
<dbReference type="PANTHER" id="PTHR30330">
    <property type="entry name" value="AGSS FAMILY TRANSPORTER, SODIUM-ALANINE"/>
    <property type="match status" value="1"/>
</dbReference>
<evidence type="ECO:0000256" key="1">
    <source>
        <dbReference type="ARBA" id="ARBA00004651"/>
    </source>
</evidence>
<feature type="transmembrane region" description="Helical" evidence="8">
    <location>
        <begin position="147"/>
        <end position="166"/>
    </location>
</feature>
<keyword evidence="5 8" id="KW-0812">Transmembrane</keyword>
<evidence type="ECO:0000256" key="3">
    <source>
        <dbReference type="ARBA" id="ARBA00022448"/>
    </source>
</evidence>
<feature type="transmembrane region" description="Helical" evidence="8">
    <location>
        <begin position="411"/>
        <end position="432"/>
    </location>
</feature>
<comment type="similarity">
    <text evidence="2 8">Belongs to the alanine or glycine:cation symporter (AGCS) (TC 2.A.25) family.</text>
</comment>
<feature type="transmembrane region" description="Helical" evidence="8">
    <location>
        <begin position="186"/>
        <end position="207"/>
    </location>
</feature>
<evidence type="ECO:0000256" key="5">
    <source>
        <dbReference type="ARBA" id="ARBA00022692"/>
    </source>
</evidence>
<keyword evidence="10" id="KW-1185">Reference proteome</keyword>
<evidence type="ECO:0000256" key="7">
    <source>
        <dbReference type="ARBA" id="ARBA00023136"/>
    </source>
</evidence>
<accession>A0ABR7IS07</accession>
<dbReference type="Pfam" id="PF01235">
    <property type="entry name" value="Na_Ala_symp"/>
    <property type="match status" value="1"/>
</dbReference>
<evidence type="ECO:0000256" key="2">
    <source>
        <dbReference type="ARBA" id="ARBA00009261"/>
    </source>
</evidence>
<comment type="subcellular location">
    <subcellularLocation>
        <location evidence="1 8">Cell membrane</location>
        <topology evidence="1 8">Multi-pass membrane protein</topology>
    </subcellularLocation>
</comment>
<sequence>MDLINSLLGNVSDFMYTYILIIMLILVGLYFSFRTKFVQFRMFPEAIRVLGEKKKDGKDISSFQALMISTASRVGTGNIAGVATAVAASTAIGGYGAIFWMWLLALIGAASAFIESTLAQMYKQKEGTEFIGGPAYYIQKALGSRKWGIVFSILLIACFAYGFNALQSFNAGSSLAHYIPNYNETIWPLVVGGVLALLTAAVIFGGVHRISSIVSGIVPVMAVIYIGLGLFITIKNINAVPEMFGKIFTQAFNIKAIFGGFTGSCVMQGIKRGLYSNEAGMGSAPNAAAAADVSHPVKQGLVQMLSVFIDTILICTTTAFMLLLSGIEIDPNLTGMNYVQAAVQNQVGNFGPLFITISIFLFAFSSLVGNYYYTESNFKFIRDSKTGLLIFRCTCVAAIFVGALMDFTTVWTLADILMGLMAMVNLVAIMLLGRKALIALKDYIAQKKAGKNPVFRASETNVGDPEVWNEAHAKKWED</sequence>
<comment type="caution">
    <text evidence="9">The sequence shown here is derived from an EMBL/GenBank/DDBJ whole genome shotgun (WGS) entry which is preliminary data.</text>
</comment>
<dbReference type="Proteomes" id="UP000649151">
    <property type="component" value="Unassembled WGS sequence"/>
</dbReference>
<keyword evidence="6 8" id="KW-1133">Transmembrane helix</keyword>
<organism evidence="9 10">
    <name type="scientific">Clostridium facile</name>
    <dbReference type="NCBI Taxonomy" id="2763035"/>
    <lineage>
        <taxon>Bacteria</taxon>
        <taxon>Bacillati</taxon>
        <taxon>Bacillota</taxon>
        <taxon>Clostridia</taxon>
        <taxon>Eubacteriales</taxon>
        <taxon>Clostridiaceae</taxon>
        <taxon>Clostridium</taxon>
    </lineage>
</organism>
<dbReference type="EMBL" id="JACOQK010000001">
    <property type="protein sequence ID" value="MBC5787920.1"/>
    <property type="molecule type" value="Genomic_DNA"/>
</dbReference>